<comment type="caution">
    <text evidence="2">The sequence shown here is derived from an EMBL/GenBank/DDBJ whole genome shotgun (WGS) entry which is preliminary data.</text>
</comment>
<keyword evidence="3" id="KW-1185">Reference proteome</keyword>
<dbReference type="EMBL" id="AFRZ01000001">
    <property type="protein sequence ID" value="EHP28783.1"/>
    <property type="molecule type" value="Genomic_DNA"/>
</dbReference>
<evidence type="ECO:0000256" key="1">
    <source>
        <dbReference type="SAM" id="Coils"/>
    </source>
</evidence>
<dbReference type="RefSeq" id="WP_008338638.1">
    <property type="nucleotide sequence ID" value="NZ_AFRZ01000001.1"/>
</dbReference>
<accession>B6BL46</accession>
<protein>
    <submittedName>
        <fullName evidence="2">Uncharacterized protein</fullName>
    </submittedName>
</protein>
<dbReference type="AlphaFoldDB" id="B6BL46"/>
<organism evidence="2 3">
    <name type="scientific">Sulfurimonas gotlandica (strain DSM 19862 / JCM 16533 / GD1)</name>
    <dbReference type="NCBI Taxonomy" id="929558"/>
    <lineage>
        <taxon>Bacteria</taxon>
        <taxon>Pseudomonadati</taxon>
        <taxon>Campylobacterota</taxon>
        <taxon>Epsilonproteobacteria</taxon>
        <taxon>Campylobacterales</taxon>
        <taxon>Sulfurimonadaceae</taxon>
        <taxon>Sulfurimonas</taxon>
    </lineage>
</organism>
<accession>H1FTK7</accession>
<gene>
    <name evidence="2" type="ORF">SMGD1_0256</name>
</gene>
<name>B6BL46_SULGG</name>
<proteinExistence type="predicted"/>
<sequence length="190" mass="23065">MRLFKECSLIKSGTKWIEIKSSSNKYKTNVKILKESMDDFDFNEGDSLLLEHFEKEFFTNITDENKILEAKNTDIKRYFENAIKTAYIYKFLTEYVKFKKKYEDSENMKVKKTINLIDKSLLEYAEKNNINLKYRMDMYAPKTALELAKEEEMEVLRHKREKWEVEEKQKQKRKEEEEKNFIDYFADYGN</sequence>
<evidence type="ECO:0000313" key="3">
    <source>
        <dbReference type="Proteomes" id="UP000006431"/>
    </source>
</evidence>
<keyword evidence="1" id="KW-0175">Coiled coil</keyword>
<dbReference type="Proteomes" id="UP000006431">
    <property type="component" value="Unassembled WGS sequence"/>
</dbReference>
<evidence type="ECO:0000313" key="2">
    <source>
        <dbReference type="EMBL" id="EHP28783.1"/>
    </source>
</evidence>
<reference evidence="2 3" key="1">
    <citation type="journal article" date="2012" name="Proc. Natl. Acad. Sci. U.S.A.">
        <title>Genome and physiology of a model Epsilonproteobacterium responsible for sulfide detoxification in marine oxygen depletion zones.</title>
        <authorList>
            <person name="Grote J."/>
            <person name="Schott T."/>
            <person name="Bruckner C.G."/>
            <person name="Glockner F.O."/>
            <person name="Jost G."/>
            <person name="Teeling H."/>
            <person name="Labrenz M."/>
            <person name="Jurgens K."/>
        </authorList>
    </citation>
    <scope>NUCLEOTIDE SEQUENCE [LARGE SCALE GENOMIC DNA]</scope>
    <source>
        <strain evidence="2 3">GD1</strain>
    </source>
</reference>
<dbReference type="STRING" id="929558.SMGD1_0256"/>
<dbReference type="HOGENOM" id="CLU_1427336_0_0_7"/>
<dbReference type="PATRIC" id="fig|929558.5.peg.256"/>
<feature type="coiled-coil region" evidence="1">
    <location>
        <begin position="148"/>
        <end position="180"/>
    </location>
</feature>